<protein>
    <submittedName>
        <fullName evidence="6">Xylosidase</fullName>
    </submittedName>
</protein>
<dbReference type="SMART" id="SM00710">
    <property type="entry name" value="PbH1"/>
    <property type="match status" value="4"/>
</dbReference>
<dbReference type="InterPro" id="IPR049169">
    <property type="entry name" value="Glyco_hydro_120_ins"/>
</dbReference>
<feature type="domain" description="Right handed beta helix" evidence="4">
    <location>
        <begin position="261"/>
        <end position="429"/>
    </location>
</feature>
<evidence type="ECO:0000313" key="7">
    <source>
        <dbReference type="Proteomes" id="UP000636110"/>
    </source>
</evidence>
<dbReference type="InterPro" id="IPR052052">
    <property type="entry name" value="Polysaccharide_Lyase_9"/>
</dbReference>
<gene>
    <name evidence="6" type="ORF">GM920_17320</name>
</gene>
<dbReference type="PANTHER" id="PTHR40088">
    <property type="entry name" value="PECTATE LYASE (EUROFUNG)"/>
    <property type="match status" value="1"/>
</dbReference>
<evidence type="ECO:0000259" key="5">
    <source>
        <dbReference type="Pfam" id="PF21258"/>
    </source>
</evidence>
<dbReference type="Pfam" id="PF13229">
    <property type="entry name" value="Beta_helix"/>
    <property type="match status" value="1"/>
</dbReference>
<dbReference type="InterPro" id="IPR012334">
    <property type="entry name" value="Pectin_lyas_fold"/>
</dbReference>
<dbReference type="InterPro" id="IPR006626">
    <property type="entry name" value="PbH1"/>
</dbReference>
<keyword evidence="2" id="KW-0964">Secreted</keyword>
<keyword evidence="7" id="KW-1185">Reference proteome</keyword>
<comment type="caution">
    <text evidence="6">The sequence shown here is derived from an EMBL/GenBank/DDBJ whole genome shotgun (WGS) entry which is preliminary data.</text>
</comment>
<name>A0ABR6F0B9_9SPHI</name>
<evidence type="ECO:0000256" key="2">
    <source>
        <dbReference type="ARBA" id="ARBA00022525"/>
    </source>
</evidence>
<sequence>MKMIRSKELWLSTYLVIIGCIQFVQAQKRDVNHKEYHVSGHGNDANIGSITKPFKTIAAGAKVAMPGDIITVHAGVYREQVAPPRGGSSENERIWYRAAKGDKVEWKGSEVIKGWQKLGSSIWMVKIPNGFFGAFNPYTDTLHGDWLEKGKWCHTGEVYLNGNQLTETNQFNRLDSAHANSPLWFCKVDETHTTIWANFFAVNPNEQLTEINVRQAVFYPSKPGINYIGVKGFVMSHAASPWAPPTAEQIGLIGTHWSKGWIIENNEISYSKCTGITLGKYGDEWDNKSESVEGFIKTTERAYKNGWNKAQVGSHLVRNNHISHCGQAGIAGSLGAIFSTISGNTITKISKQQLFWGYELAGIKLHGAVDVEISKNHIYDTEGGIWLDWMAQGTRVTKNFLHDNRVQDFSLEVNHGPVLVDNNLFLSPQLAQVRLSQGVAFVHNMIAWDLWKTDNIDARETPFLKPHSTEIAGFRNNPCGDTRFYNNIFVGRTQLSPYNESILPVQMEGNVYLGDSKPAKQELQPIIKPDYNPGVELEEKHDGWYLTINLENPWAKEEKQLLITSKKLGNAIIPQQPFTDRSGNAITIDTDFSNVKRNKTKPSAGPFEIKRSGRLQFKVW</sequence>
<comment type="subcellular location">
    <subcellularLocation>
        <location evidence="1">Secreted</location>
    </subcellularLocation>
</comment>
<evidence type="ECO:0000259" key="4">
    <source>
        <dbReference type="Pfam" id="PF13229"/>
    </source>
</evidence>
<dbReference type="EMBL" id="WNXC01000007">
    <property type="protein sequence ID" value="MBB2150661.1"/>
    <property type="molecule type" value="Genomic_DNA"/>
</dbReference>
<dbReference type="Gene3D" id="2.160.20.10">
    <property type="entry name" value="Single-stranded right-handed beta-helix, Pectin lyase-like"/>
    <property type="match status" value="2"/>
</dbReference>
<dbReference type="Proteomes" id="UP000636110">
    <property type="component" value="Unassembled WGS sequence"/>
</dbReference>
<organism evidence="6 7">
    <name type="scientific">Pedobacter gandavensis</name>
    <dbReference type="NCBI Taxonomy" id="2679963"/>
    <lineage>
        <taxon>Bacteria</taxon>
        <taxon>Pseudomonadati</taxon>
        <taxon>Bacteroidota</taxon>
        <taxon>Sphingobacteriia</taxon>
        <taxon>Sphingobacteriales</taxon>
        <taxon>Sphingobacteriaceae</taxon>
        <taxon>Pedobacter</taxon>
    </lineage>
</organism>
<proteinExistence type="predicted"/>
<evidence type="ECO:0000256" key="3">
    <source>
        <dbReference type="ARBA" id="ARBA00022729"/>
    </source>
</evidence>
<dbReference type="SUPFAM" id="SSF51126">
    <property type="entry name" value="Pectin lyase-like"/>
    <property type="match status" value="1"/>
</dbReference>
<reference evidence="6 7" key="1">
    <citation type="submission" date="2019-11" db="EMBL/GenBank/DDBJ databases">
        <title>Description of Pedobacter sp. LMG 31462T.</title>
        <authorList>
            <person name="Carlier A."/>
            <person name="Qi S."/>
            <person name="Vandamme P."/>
        </authorList>
    </citation>
    <scope>NUCLEOTIDE SEQUENCE [LARGE SCALE GENOMIC DNA]</scope>
    <source>
        <strain evidence="6 7">LMG 31462</strain>
    </source>
</reference>
<accession>A0ABR6F0B9</accession>
<evidence type="ECO:0000256" key="1">
    <source>
        <dbReference type="ARBA" id="ARBA00004613"/>
    </source>
</evidence>
<dbReference type="InterPro" id="IPR039448">
    <property type="entry name" value="Beta_helix"/>
</dbReference>
<dbReference type="RefSeq" id="WP_202986139.1">
    <property type="nucleotide sequence ID" value="NZ_WNXC01000007.1"/>
</dbReference>
<dbReference type="InterPro" id="IPR011050">
    <property type="entry name" value="Pectin_lyase_fold/virulence"/>
</dbReference>
<dbReference type="PANTHER" id="PTHR40088:SF2">
    <property type="entry name" value="SECRETED SUGAR HYDROLASE"/>
    <property type="match status" value="1"/>
</dbReference>
<keyword evidence="3" id="KW-0732">Signal</keyword>
<feature type="domain" description="Glycoside hydrolase 120 insertion" evidence="5">
    <location>
        <begin position="112"/>
        <end position="211"/>
    </location>
</feature>
<dbReference type="Pfam" id="PF21258">
    <property type="entry name" value="Glyco_hydro_120_ins"/>
    <property type="match status" value="1"/>
</dbReference>
<evidence type="ECO:0000313" key="6">
    <source>
        <dbReference type="EMBL" id="MBB2150661.1"/>
    </source>
</evidence>
<dbReference type="PROSITE" id="PS51257">
    <property type="entry name" value="PROKAR_LIPOPROTEIN"/>
    <property type="match status" value="1"/>
</dbReference>